<protein>
    <recommendedName>
        <fullName evidence="3">Cyclin N-terminal domain-containing protein</fullName>
    </recommendedName>
</protein>
<evidence type="ECO:0008006" key="3">
    <source>
        <dbReference type="Google" id="ProtNLM"/>
    </source>
</evidence>
<evidence type="ECO:0000313" key="2">
    <source>
        <dbReference type="Proteomes" id="UP001150217"/>
    </source>
</evidence>
<keyword evidence="2" id="KW-1185">Reference proteome</keyword>
<evidence type="ECO:0000313" key="1">
    <source>
        <dbReference type="EMBL" id="KAJ4498784.1"/>
    </source>
</evidence>
<proteinExistence type="predicted"/>
<name>A0ABQ8VQX6_9AGAR</name>
<comment type="caution">
    <text evidence="1">The sequence shown here is derived from an EMBL/GenBank/DDBJ whole genome shotgun (WGS) entry which is preliminary data.</text>
</comment>
<dbReference type="Proteomes" id="UP001150217">
    <property type="component" value="Unassembled WGS sequence"/>
</dbReference>
<dbReference type="EMBL" id="JANVFT010000014">
    <property type="protein sequence ID" value="KAJ4498784.1"/>
    <property type="molecule type" value="Genomic_DNA"/>
</dbReference>
<sequence length="399" mass="45950">MHQYLAQLLKSRVKIASIIYQPLFWAYNPPLGITLRSGVGTSLILKAHGRVFRDRFSSASISSKTRLLRARSIMSDDNIFLLQAIDLSFKPFLLDQCLYSPSECDNFGALFDHYFKLQPELVSSGSSPQCSLQRVDAETQTEPEDFHAVEHRRKLWPLIRTPTSNFGVSPSTSSPGSVCSIDEHIECEIASTNIPPPVDRTPIQNSALTDLLEIVILPTYTEDKFESDERRIDFRSRIGQILKDYKPLTSAVFLAFFYMERLRYKIDGIHSFYWWFILCLLYAHQTLDDFNSITIWHISEFMNVDPSFAARRQRNGYKALQYDLFISQVDWVYLLNHLRLNLEPNLPLTSAEAILQLIFQSLPNPSFSSTDELRHPLQALEKALEEDMETVQRIQESLL</sequence>
<accession>A0ABQ8VQX6</accession>
<organism evidence="1 2">
    <name type="scientific">Lentinula lateritia</name>
    <dbReference type="NCBI Taxonomy" id="40482"/>
    <lineage>
        <taxon>Eukaryota</taxon>
        <taxon>Fungi</taxon>
        <taxon>Dikarya</taxon>
        <taxon>Basidiomycota</taxon>
        <taxon>Agaricomycotina</taxon>
        <taxon>Agaricomycetes</taxon>
        <taxon>Agaricomycetidae</taxon>
        <taxon>Agaricales</taxon>
        <taxon>Marasmiineae</taxon>
        <taxon>Omphalotaceae</taxon>
        <taxon>Lentinula</taxon>
    </lineage>
</organism>
<gene>
    <name evidence="1" type="ORF">C8R41DRAFT_817691</name>
</gene>
<reference evidence="1" key="1">
    <citation type="submission" date="2022-08" db="EMBL/GenBank/DDBJ databases">
        <title>A Global Phylogenomic Analysis of the Shiitake Genus Lentinula.</title>
        <authorList>
            <consortium name="DOE Joint Genome Institute"/>
            <person name="Sierra-Patev S."/>
            <person name="Min B."/>
            <person name="Naranjo-Ortiz M."/>
            <person name="Looney B."/>
            <person name="Konkel Z."/>
            <person name="Slot J.C."/>
            <person name="Sakamoto Y."/>
            <person name="Steenwyk J.L."/>
            <person name="Rokas A."/>
            <person name="Carro J."/>
            <person name="Camarero S."/>
            <person name="Ferreira P."/>
            <person name="Molpeceres G."/>
            <person name="Ruiz-Duenas F.J."/>
            <person name="Serrano A."/>
            <person name="Henrissat B."/>
            <person name="Drula E."/>
            <person name="Hughes K.W."/>
            <person name="Mata J.L."/>
            <person name="Ishikawa N.K."/>
            <person name="Vargas-Isla R."/>
            <person name="Ushijima S."/>
            <person name="Smith C.A."/>
            <person name="Ahrendt S."/>
            <person name="Andreopoulos W."/>
            <person name="He G."/>
            <person name="Labutti K."/>
            <person name="Lipzen A."/>
            <person name="Ng V."/>
            <person name="Riley R."/>
            <person name="Sandor L."/>
            <person name="Barry K."/>
            <person name="Martinez A.T."/>
            <person name="Xiao Y."/>
            <person name="Gibbons J.G."/>
            <person name="Terashima K."/>
            <person name="Grigoriev I.V."/>
            <person name="Hibbett D.S."/>
        </authorList>
    </citation>
    <scope>NUCLEOTIDE SEQUENCE</scope>
    <source>
        <strain evidence="1">RHP3577 ss4</strain>
    </source>
</reference>